<name>A0ABV1FHP3_9FIRM</name>
<proteinExistence type="inferred from homology"/>
<comment type="caution">
    <text evidence="9">The sequence shown here is derived from an EMBL/GenBank/DDBJ whole genome shotgun (WGS) entry which is preliminary data.</text>
</comment>
<comment type="catalytic activity">
    <reaction evidence="7">
        <text>a 1-acyl-sn-glycero-3-phosphate + an acyl-CoA = a 1,2-diacyl-sn-glycero-3-phosphate + CoA</text>
        <dbReference type="Rhea" id="RHEA:19709"/>
        <dbReference type="ChEBI" id="CHEBI:57287"/>
        <dbReference type="ChEBI" id="CHEBI:57970"/>
        <dbReference type="ChEBI" id="CHEBI:58342"/>
        <dbReference type="ChEBI" id="CHEBI:58608"/>
        <dbReference type="EC" id="2.3.1.51"/>
    </reaction>
</comment>
<comment type="domain">
    <text evidence="7">The HXXXXD motif is essential for acyltransferase activity and may constitute the binding site for the phosphate moiety of the glycerol-3-phosphate.</text>
</comment>
<dbReference type="EMBL" id="JBBMFE010000007">
    <property type="protein sequence ID" value="MEQ2472588.1"/>
    <property type="molecule type" value="Genomic_DNA"/>
</dbReference>
<gene>
    <name evidence="9" type="ORF">WMO29_08810</name>
</gene>
<dbReference type="NCBIfam" id="TIGR00530">
    <property type="entry name" value="AGP_acyltrn"/>
    <property type="match status" value="1"/>
</dbReference>
<evidence type="ECO:0000256" key="4">
    <source>
        <dbReference type="ARBA" id="ARBA00022679"/>
    </source>
</evidence>
<evidence type="ECO:0000256" key="2">
    <source>
        <dbReference type="ARBA" id="ARBA00008655"/>
    </source>
</evidence>
<dbReference type="PANTHER" id="PTHR10434">
    <property type="entry name" value="1-ACYL-SN-GLYCEROL-3-PHOSPHATE ACYLTRANSFERASE"/>
    <property type="match status" value="1"/>
</dbReference>
<keyword evidence="7" id="KW-0594">Phospholipid biosynthesis</keyword>
<dbReference type="GO" id="GO:0016746">
    <property type="term" value="F:acyltransferase activity"/>
    <property type="evidence" value="ECO:0007669"/>
    <property type="project" value="UniProtKB-KW"/>
</dbReference>
<dbReference type="SUPFAM" id="SSF69593">
    <property type="entry name" value="Glycerol-3-phosphate (1)-acyltransferase"/>
    <property type="match status" value="1"/>
</dbReference>
<dbReference type="SMART" id="SM00563">
    <property type="entry name" value="PlsC"/>
    <property type="match status" value="1"/>
</dbReference>
<keyword evidence="5 7" id="KW-0443">Lipid metabolism</keyword>
<keyword evidence="3 7" id="KW-0444">Lipid biosynthesis</keyword>
<evidence type="ECO:0000313" key="10">
    <source>
        <dbReference type="Proteomes" id="UP001438008"/>
    </source>
</evidence>
<evidence type="ECO:0000256" key="5">
    <source>
        <dbReference type="ARBA" id="ARBA00023098"/>
    </source>
</evidence>
<reference evidence="9 10" key="1">
    <citation type="submission" date="2024-03" db="EMBL/GenBank/DDBJ databases">
        <title>Human intestinal bacterial collection.</title>
        <authorList>
            <person name="Pauvert C."/>
            <person name="Hitch T.C.A."/>
            <person name="Clavel T."/>
        </authorList>
    </citation>
    <scope>NUCLEOTIDE SEQUENCE [LARGE SCALE GENOMIC DNA]</scope>
    <source>
        <strain evidence="9 10">CLA-AA-H132</strain>
    </source>
</reference>
<dbReference type="PANTHER" id="PTHR10434:SF64">
    <property type="entry name" value="1-ACYL-SN-GLYCEROL-3-PHOSPHATE ACYLTRANSFERASE-RELATED"/>
    <property type="match status" value="1"/>
</dbReference>
<dbReference type="InterPro" id="IPR002123">
    <property type="entry name" value="Plipid/glycerol_acylTrfase"/>
</dbReference>
<protein>
    <recommendedName>
        <fullName evidence="7">1-acyl-sn-glycerol-3-phosphate acyltransferase</fullName>
        <ecNumber evidence="7">2.3.1.51</ecNumber>
    </recommendedName>
</protein>
<accession>A0ABV1FHP3</accession>
<keyword evidence="6 7" id="KW-0012">Acyltransferase</keyword>
<dbReference type="RefSeq" id="WP_349164549.1">
    <property type="nucleotide sequence ID" value="NZ_JBBMFE010000007.1"/>
</dbReference>
<evidence type="ECO:0000256" key="6">
    <source>
        <dbReference type="ARBA" id="ARBA00023315"/>
    </source>
</evidence>
<dbReference type="Pfam" id="PF01553">
    <property type="entry name" value="Acyltransferase"/>
    <property type="match status" value="1"/>
</dbReference>
<keyword evidence="7" id="KW-1208">Phospholipid metabolism</keyword>
<evidence type="ECO:0000256" key="7">
    <source>
        <dbReference type="RuleBase" id="RU361267"/>
    </source>
</evidence>
<comment type="pathway">
    <text evidence="1">Lipid metabolism.</text>
</comment>
<dbReference type="EC" id="2.3.1.51" evidence="7"/>
<keyword evidence="10" id="KW-1185">Reference proteome</keyword>
<evidence type="ECO:0000256" key="1">
    <source>
        <dbReference type="ARBA" id="ARBA00005189"/>
    </source>
</evidence>
<sequence>MRRIILMVLYNLPFVPYWWWQLCHFAKHTEEIPEPEKYALLKKITLHANKGGRVKIDVHGREHIPTGESFVFFPNHQGLFDVLAIIEACDQPFSVVAKKEVKDVPFLKQVFRIMKAKIMDREDVRQSLQVILAVTEEVKNGRNYLIFPEGTRSKHGNQVGDFKGGSFKCAVKARAPIVPVALLNAFEPFDRNSIAPVTVQVHFLEPIFYEEYKDLKTTAIAELVRERIVKTIAEQEKEAAIK</sequence>
<dbReference type="CDD" id="cd07989">
    <property type="entry name" value="LPLAT_AGPAT-like"/>
    <property type="match status" value="1"/>
</dbReference>
<feature type="domain" description="Phospholipid/glycerol acyltransferase" evidence="8">
    <location>
        <begin position="70"/>
        <end position="185"/>
    </location>
</feature>
<keyword evidence="4 7" id="KW-0808">Transferase</keyword>
<evidence type="ECO:0000259" key="8">
    <source>
        <dbReference type="SMART" id="SM00563"/>
    </source>
</evidence>
<organism evidence="9 10">
    <name type="scientific">Laedolimicola intestinihominis</name>
    <dbReference type="NCBI Taxonomy" id="3133166"/>
    <lineage>
        <taxon>Bacteria</taxon>
        <taxon>Bacillati</taxon>
        <taxon>Bacillota</taxon>
        <taxon>Clostridia</taxon>
        <taxon>Lachnospirales</taxon>
        <taxon>Lachnospiraceae</taxon>
        <taxon>Laedolimicola</taxon>
    </lineage>
</organism>
<dbReference type="Proteomes" id="UP001438008">
    <property type="component" value="Unassembled WGS sequence"/>
</dbReference>
<evidence type="ECO:0000256" key="3">
    <source>
        <dbReference type="ARBA" id="ARBA00022516"/>
    </source>
</evidence>
<evidence type="ECO:0000313" key="9">
    <source>
        <dbReference type="EMBL" id="MEQ2472588.1"/>
    </source>
</evidence>
<comment type="similarity">
    <text evidence="2 7">Belongs to the 1-acyl-sn-glycerol-3-phosphate acyltransferase family.</text>
</comment>
<dbReference type="InterPro" id="IPR004552">
    <property type="entry name" value="AGP_acyltrans"/>
</dbReference>